<keyword evidence="1" id="KW-0732">Signal</keyword>
<keyword evidence="3" id="KW-1185">Reference proteome</keyword>
<protein>
    <recommendedName>
        <fullName evidence="4">Lipoprotein</fullName>
    </recommendedName>
</protein>
<comment type="caution">
    <text evidence="2">The sequence shown here is derived from an EMBL/GenBank/DDBJ whole genome shotgun (WGS) entry which is preliminary data.</text>
</comment>
<organism evidence="2 3">
    <name type="scientific">Myroides indicus</name>
    <dbReference type="NCBI Taxonomy" id="1323422"/>
    <lineage>
        <taxon>Bacteria</taxon>
        <taxon>Pseudomonadati</taxon>
        <taxon>Bacteroidota</taxon>
        <taxon>Flavobacteriia</taxon>
        <taxon>Flavobacteriales</taxon>
        <taxon>Flavobacteriaceae</taxon>
        <taxon>Myroides</taxon>
    </lineage>
</organism>
<evidence type="ECO:0008006" key="4">
    <source>
        <dbReference type="Google" id="ProtNLM"/>
    </source>
</evidence>
<dbReference type="Proteomes" id="UP000295215">
    <property type="component" value="Unassembled WGS sequence"/>
</dbReference>
<evidence type="ECO:0000256" key="1">
    <source>
        <dbReference type="SAM" id="SignalP"/>
    </source>
</evidence>
<evidence type="ECO:0000313" key="3">
    <source>
        <dbReference type="Proteomes" id="UP000295215"/>
    </source>
</evidence>
<evidence type="ECO:0000313" key="2">
    <source>
        <dbReference type="EMBL" id="TDS55906.1"/>
    </source>
</evidence>
<gene>
    <name evidence="2" type="ORF">C8P70_12126</name>
</gene>
<sequence length="188" mass="21807">MKKYTFLFCALFLFLQCGSIKSQLEQTQEQTKLAFELCQLYGSDQGIRDKALSQKSRIVMPSLDSINFIKLVDFVKEHGMPNEKLVGKENYKIECVKLASFSILLHNPEKLVHNEDYYDLFLQEVQAGRMNPETLALVIDKYYWANNKSLIYGSQFGKPCLKDKTEVNQRRNILGLKDLDDEDFKICD</sequence>
<dbReference type="AlphaFoldDB" id="A0A4R7ES00"/>
<feature type="signal peptide" evidence="1">
    <location>
        <begin position="1"/>
        <end position="22"/>
    </location>
</feature>
<dbReference type="RefSeq" id="WP_133713093.1">
    <property type="nucleotide sequence ID" value="NZ_SOAG01000021.1"/>
</dbReference>
<accession>A0A4R7ES00</accession>
<dbReference type="EMBL" id="SOAG01000021">
    <property type="protein sequence ID" value="TDS55906.1"/>
    <property type="molecule type" value="Genomic_DNA"/>
</dbReference>
<feature type="chain" id="PRO_5020496905" description="Lipoprotein" evidence="1">
    <location>
        <begin position="23"/>
        <end position="188"/>
    </location>
</feature>
<reference evidence="2 3" key="1">
    <citation type="submission" date="2019-03" db="EMBL/GenBank/DDBJ databases">
        <title>Genomic Encyclopedia of Archaeal and Bacterial Type Strains, Phase II (KMG-II): from individual species to whole genera.</title>
        <authorList>
            <person name="Goeker M."/>
        </authorList>
    </citation>
    <scope>NUCLEOTIDE SEQUENCE [LARGE SCALE GENOMIC DNA]</scope>
    <source>
        <strain evidence="2 3">DSM 28213</strain>
    </source>
</reference>
<name>A0A4R7ES00_9FLAO</name>
<proteinExistence type="predicted"/>
<dbReference type="OrthoDB" id="1096850at2"/>